<protein>
    <submittedName>
        <fullName evidence="1">Uncharacterized protein</fullName>
    </submittedName>
</protein>
<proteinExistence type="predicted"/>
<comment type="caution">
    <text evidence="1">The sequence shown here is derived from an EMBL/GenBank/DDBJ whole genome shotgun (WGS) entry which is preliminary data.</text>
</comment>
<reference evidence="1" key="1">
    <citation type="journal article" date="2023" name="G3 (Bethesda)">
        <title>A reference genome for the long-term kleptoplast-retaining sea slug Elysia crispata morphotype clarki.</title>
        <authorList>
            <person name="Eastman K.E."/>
            <person name="Pendleton A.L."/>
            <person name="Shaikh M.A."/>
            <person name="Suttiyut T."/>
            <person name="Ogas R."/>
            <person name="Tomko P."/>
            <person name="Gavelis G."/>
            <person name="Widhalm J.R."/>
            <person name="Wisecaver J.H."/>
        </authorList>
    </citation>
    <scope>NUCLEOTIDE SEQUENCE</scope>
    <source>
        <strain evidence="1">ECLA1</strain>
    </source>
</reference>
<organism evidence="1 2">
    <name type="scientific">Elysia crispata</name>
    <name type="common">lettuce slug</name>
    <dbReference type="NCBI Taxonomy" id="231223"/>
    <lineage>
        <taxon>Eukaryota</taxon>
        <taxon>Metazoa</taxon>
        <taxon>Spiralia</taxon>
        <taxon>Lophotrochozoa</taxon>
        <taxon>Mollusca</taxon>
        <taxon>Gastropoda</taxon>
        <taxon>Heterobranchia</taxon>
        <taxon>Euthyneura</taxon>
        <taxon>Panpulmonata</taxon>
        <taxon>Sacoglossa</taxon>
        <taxon>Placobranchoidea</taxon>
        <taxon>Plakobranchidae</taxon>
        <taxon>Elysia</taxon>
    </lineage>
</organism>
<dbReference type="Proteomes" id="UP001283361">
    <property type="component" value="Unassembled WGS sequence"/>
</dbReference>
<dbReference type="AlphaFoldDB" id="A0AAE1BAF6"/>
<evidence type="ECO:0000313" key="1">
    <source>
        <dbReference type="EMBL" id="KAK3802537.1"/>
    </source>
</evidence>
<name>A0AAE1BAF6_9GAST</name>
<dbReference type="EMBL" id="JAWDGP010000228">
    <property type="protein sequence ID" value="KAK3802537.1"/>
    <property type="molecule type" value="Genomic_DNA"/>
</dbReference>
<keyword evidence="2" id="KW-1185">Reference proteome</keyword>
<accession>A0AAE1BAF6</accession>
<gene>
    <name evidence="1" type="ORF">RRG08_033196</name>
</gene>
<sequence>MHIETNQHPARVPPQLLLGGERLDLPWRAYLSRVGVFDLWKVLHKSAPLLHWWWLTGQQFCRVGLPNLARMFRLSAQSERLHPSNCWSLMTGESRILSQERSTRKTERIE</sequence>
<evidence type="ECO:0000313" key="2">
    <source>
        <dbReference type="Proteomes" id="UP001283361"/>
    </source>
</evidence>